<proteinExistence type="inferred from homology"/>
<dbReference type="PANTHER" id="PTHR12526">
    <property type="entry name" value="GLYCOSYLTRANSFERASE"/>
    <property type="match status" value="1"/>
</dbReference>
<comment type="similarity">
    <text evidence="1">Belongs to the glycosyltransferase group 1 family. Glycosyltransferase 4 subfamily.</text>
</comment>
<evidence type="ECO:0000259" key="4">
    <source>
        <dbReference type="Pfam" id="PF00534"/>
    </source>
</evidence>
<gene>
    <name evidence="6" type="ORF">ACFOD9_13165</name>
</gene>
<name>A0ABV7IR99_9SPHN</name>
<accession>A0ABV7IR99</accession>
<dbReference type="InterPro" id="IPR028098">
    <property type="entry name" value="Glyco_trans_4-like_N"/>
</dbReference>
<evidence type="ECO:0000259" key="5">
    <source>
        <dbReference type="Pfam" id="PF13579"/>
    </source>
</evidence>
<feature type="domain" description="Glycosyltransferase subfamily 4-like N-terminal" evidence="5">
    <location>
        <begin position="23"/>
        <end position="214"/>
    </location>
</feature>
<protein>
    <submittedName>
        <fullName evidence="6">WcaI family glycosyltransferase</fullName>
    </submittedName>
</protein>
<evidence type="ECO:0000256" key="1">
    <source>
        <dbReference type="ARBA" id="ARBA00009481"/>
    </source>
</evidence>
<keyword evidence="3" id="KW-0808">Transferase</keyword>
<evidence type="ECO:0000313" key="7">
    <source>
        <dbReference type="Proteomes" id="UP001595604"/>
    </source>
</evidence>
<dbReference type="InterPro" id="IPR001296">
    <property type="entry name" value="Glyco_trans_1"/>
</dbReference>
<organism evidence="6 7">
    <name type="scientific">Novosphingobium bradum</name>
    <dbReference type="NCBI Taxonomy" id="1737444"/>
    <lineage>
        <taxon>Bacteria</taxon>
        <taxon>Pseudomonadati</taxon>
        <taxon>Pseudomonadota</taxon>
        <taxon>Alphaproteobacteria</taxon>
        <taxon>Sphingomonadales</taxon>
        <taxon>Sphingomonadaceae</taxon>
        <taxon>Novosphingobium</taxon>
    </lineage>
</organism>
<feature type="domain" description="Glycosyl transferase family 1" evidence="4">
    <location>
        <begin position="230"/>
        <end position="392"/>
    </location>
</feature>
<evidence type="ECO:0000256" key="2">
    <source>
        <dbReference type="ARBA" id="ARBA00022676"/>
    </source>
</evidence>
<dbReference type="Pfam" id="PF13579">
    <property type="entry name" value="Glyco_trans_4_4"/>
    <property type="match status" value="1"/>
</dbReference>
<dbReference type="EMBL" id="JBHRTQ010000011">
    <property type="protein sequence ID" value="MFC3175204.1"/>
    <property type="molecule type" value="Genomic_DNA"/>
</dbReference>
<dbReference type="Pfam" id="PF00534">
    <property type="entry name" value="Glycos_transf_1"/>
    <property type="match status" value="1"/>
</dbReference>
<dbReference type="PANTHER" id="PTHR12526:SF640">
    <property type="entry name" value="COLANIC ACID BIOSYNTHESIS GLYCOSYLTRANSFERASE WCAL-RELATED"/>
    <property type="match status" value="1"/>
</dbReference>
<dbReference type="SUPFAM" id="SSF53756">
    <property type="entry name" value="UDP-Glycosyltransferase/glycogen phosphorylase"/>
    <property type="match status" value="1"/>
</dbReference>
<keyword evidence="2" id="KW-0328">Glycosyltransferase</keyword>
<dbReference type="NCBIfam" id="NF007640">
    <property type="entry name" value="PRK10307.1"/>
    <property type="match status" value="1"/>
</dbReference>
<dbReference type="RefSeq" id="WP_379510584.1">
    <property type="nucleotide sequence ID" value="NZ_JBHRTQ010000011.1"/>
</dbReference>
<evidence type="ECO:0000313" key="6">
    <source>
        <dbReference type="EMBL" id="MFC3175204.1"/>
    </source>
</evidence>
<dbReference type="CDD" id="cd03794">
    <property type="entry name" value="GT4_WbuB-like"/>
    <property type="match status" value="1"/>
</dbReference>
<evidence type="ECO:0000256" key="3">
    <source>
        <dbReference type="ARBA" id="ARBA00022679"/>
    </source>
</evidence>
<comment type="caution">
    <text evidence="6">The sequence shown here is derived from an EMBL/GenBank/DDBJ whole genome shotgun (WGS) entry which is preliminary data.</text>
</comment>
<dbReference type="Gene3D" id="3.40.50.2000">
    <property type="entry name" value="Glycogen Phosphorylase B"/>
    <property type="match status" value="2"/>
</dbReference>
<dbReference type="Proteomes" id="UP001595604">
    <property type="component" value="Unassembled WGS sequence"/>
</dbReference>
<sequence length="419" mass="43901">MSQQPAPLRIAIVGINYAPEEIGIGRYTTDMAVALAARGHAVEMIAGKPYYPQWQVPEAWRGGGWRRSVENGVAVTRCPHYVPASPTGIKRIVHLASFAAAALAPALALAGRRPGRRPDVVLCLAPALISVPVAWLAARLAGARLWVHVQDFEVEAAFAMGLVKADGLAARAARAFENRVLGLADRVSTISPQMCARLVAKGIAPDRVIEIRNWADGAGANAGADPTAYRAEWGLGETRVALYSGNIANKQGIEVIIAAARLLSSRPDITFVICGDGPNRARLEQAAAGLANIRFHPLQPSARVADLLSLAAVHLLPQIPDAADLVLPSKLTNMLASGRPVVATAEPGTGLHAEVDGCGICTPPGDAAALAEAVAALVDDPARAEALGANGRCRAVERWSRETIIARLESALAQLARAA</sequence>
<reference evidence="7" key="1">
    <citation type="journal article" date="2019" name="Int. J. Syst. Evol. Microbiol.">
        <title>The Global Catalogue of Microorganisms (GCM) 10K type strain sequencing project: providing services to taxonomists for standard genome sequencing and annotation.</title>
        <authorList>
            <consortium name="The Broad Institute Genomics Platform"/>
            <consortium name="The Broad Institute Genome Sequencing Center for Infectious Disease"/>
            <person name="Wu L."/>
            <person name="Ma J."/>
        </authorList>
    </citation>
    <scope>NUCLEOTIDE SEQUENCE [LARGE SCALE GENOMIC DNA]</scope>
    <source>
        <strain evidence="7">KCTC 42984</strain>
    </source>
</reference>
<keyword evidence="7" id="KW-1185">Reference proteome</keyword>